<dbReference type="Pfam" id="PF01490">
    <property type="entry name" value="Aa_trans"/>
    <property type="match status" value="2"/>
</dbReference>
<feature type="transmembrane region" description="Helical" evidence="6">
    <location>
        <begin position="42"/>
        <end position="63"/>
    </location>
</feature>
<feature type="region of interest" description="Disordered" evidence="5">
    <location>
        <begin position="162"/>
        <end position="198"/>
    </location>
</feature>
<comment type="subcellular location">
    <subcellularLocation>
        <location evidence="1">Membrane</location>
    </subcellularLocation>
</comment>
<feature type="transmembrane region" description="Helical" evidence="6">
    <location>
        <begin position="256"/>
        <end position="276"/>
    </location>
</feature>
<evidence type="ECO:0000256" key="5">
    <source>
        <dbReference type="SAM" id="MobiDB-lite"/>
    </source>
</evidence>
<dbReference type="GO" id="GO:0016020">
    <property type="term" value="C:membrane"/>
    <property type="evidence" value="ECO:0007669"/>
    <property type="project" value="UniProtKB-SubCell"/>
</dbReference>
<comment type="caution">
    <text evidence="8">The sequence shown here is derived from an EMBL/GenBank/DDBJ whole genome shotgun (WGS) entry which is preliminary data.</text>
</comment>
<protein>
    <recommendedName>
        <fullName evidence="7">Amino acid transporter transmembrane domain-containing protein</fullName>
    </recommendedName>
</protein>
<feature type="transmembrane region" description="Helical" evidence="6">
    <location>
        <begin position="378"/>
        <end position="406"/>
    </location>
</feature>
<keyword evidence="4 6" id="KW-0472">Membrane</keyword>
<evidence type="ECO:0000259" key="7">
    <source>
        <dbReference type="Pfam" id="PF01490"/>
    </source>
</evidence>
<reference evidence="8" key="1">
    <citation type="submission" date="2022-08" db="EMBL/GenBank/DDBJ databases">
        <title>Novel sulphate-reducing endosymbionts in the free-living metamonad Anaeramoeba.</title>
        <authorList>
            <person name="Jerlstrom-Hultqvist J."/>
            <person name="Cepicka I."/>
            <person name="Gallot-Lavallee L."/>
            <person name="Salas-Leiva D."/>
            <person name="Curtis B.A."/>
            <person name="Zahonova K."/>
            <person name="Pipaliya S."/>
            <person name="Dacks J."/>
            <person name="Roger A.J."/>
        </authorList>
    </citation>
    <scope>NUCLEOTIDE SEQUENCE</scope>
    <source>
        <strain evidence="8">Busselton2</strain>
    </source>
</reference>
<feature type="transmembrane region" description="Helical" evidence="6">
    <location>
        <begin position="418"/>
        <end position="441"/>
    </location>
</feature>
<evidence type="ECO:0000256" key="1">
    <source>
        <dbReference type="ARBA" id="ARBA00004370"/>
    </source>
</evidence>
<dbReference type="InterPro" id="IPR013057">
    <property type="entry name" value="AA_transpt_TM"/>
</dbReference>
<feature type="compositionally biased region" description="Low complexity" evidence="5">
    <location>
        <begin position="164"/>
        <end position="185"/>
    </location>
</feature>
<dbReference type="EMBL" id="JANTQA010000047">
    <property type="protein sequence ID" value="KAJ3433424.1"/>
    <property type="molecule type" value="Genomic_DNA"/>
</dbReference>
<feature type="transmembrane region" description="Helical" evidence="6">
    <location>
        <begin position="310"/>
        <end position="330"/>
    </location>
</feature>
<feature type="transmembrane region" description="Helical" evidence="6">
    <location>
        <begin position="337"/>
        <end position="358"/>
    </location>
</feature>
<organism evidence="8 9">
    <name type="scientific">Anaeramoeba flamelloides</name>
    <dbReference type="NCBI Taxonomy" id="1746091"/>
    <lineage>
        <taxon>Eukaryota</taxon>
        <taxon>Metamonada</taxon>
        <taxon>Anaeramoebidae</taxon>
        <taxon>Anaeramoeba</taxon>
    </lineage>
</organism>
<gene>
    <name evidence="8" type="ORF">M0812_22382</name>
</gene>
<proteinExistence type="predicted"/>
<dbReference type="Proteomes" id="UP001146793">
    <property type="component" value="Unassembled WGS sequence"/>
</dbReference>
<evidence type="ECO:0000256" key="2">
    <source>
        <dbReference type="ARBA" id="ARBA00022692"/>
    </source>
</evidence>
<dbReference type="PANTHER" id="PTHR16189:SF2">
    <property type="entry name" value="AMINO ACID TRANSPORTER TRANSMEMBRANE DOMAIN-CONTAINING PROTEIN"/>
    <property type="match status" value="1"/>
</dbReference>
<feature type="transmembrane region" description="Helical" evidence="6">
    <location>
        <begin position="469"/>
        <end position="497"/>
    </location>
</feature>
<evidence type="ECO:0000256" key="3">
    <source>
        <dbReference type="ARBA" id="ARBA00022989"/>
    </source>
</evidence>
<feature type="domain" description="Amino acid transporter transmembrane" evidence="7">
    <location>
        <begin position="13"/>
        <end position="68"/>
    </location>
</feature>
<accession>A0AAV7YV93</accession>
<feature type="transmembrane region" description="Helical" evidence="6">
    <location>
        <begin position="12"/>
        <end position="36"/>
    </location>
</feature>
<feature type="transmembrane region" description="Helical" evidence="6">
    <location>
        <begin position="541"/>
        <end position="560"/>
    </location>
</feature>
<keyword evidence="2 6" id="KW-0812">Transmembrane</keyword>
<feature type="transmembrane region" description="Helical" evidence="6">
    <location>
        <begin position="591"/>
        <end position="609"/>
    </location>
</feature>
<dbReference type="PANTHER" id="PTHR16189">
    <property type="entry name" value="TRANSMEMBRANE PROTEIN 104-RELATED"/>
    <property type="match status" value="1"/>
</dbReference>
<feature type="domain" description="Amino acid transporter transmembrane" evidence="7">
    <location>
        <begin position="243"/>
        <end position="573"/>
    </location>
</feature>
<feature type="transmembrane region" description="Helical" evidence="6">
    <location>
        <begin position="518"/>
        <end position="535"/>
    </location>
</feature>
<evidence type="ECO:0000256" key="4">
    <source>
        <dbReference type="ARBA" id="ARBA00023136"/>
    </source>
</evidence>
<evidence type="ECO:0000313" key="9">
    <source>
        <dbReference type="Proteomes" id="UP001146793"/>
    </source>
</evidence>
<keyword evidence="3 6" id="KW-1133">Transmembrane helix</keyword>
<dbReference type="AlphaFoldDB" id="A0AAV7YV93"/>
<sequence>MGKTDTQEPKQFSTLTTYSFTLNYVLGIGILNLPFAFSQAGFILSIVMLMIVSFVCYCTAMYINESWSRAEALVRYHSFKFPLGGTNKKLELDKVVDNLTNHKLGKSHQIESSSSSNGGKLSRGAGGLSDFDSSYQSSEEGLELIQKDKIFKSELLDYDAVNETSSSSSSSSNTDKSSKRNSNVKNKNKKSTIVMTNNEPENEKKLLIEEDEEIDEENSSYTEKKVFSIKESFVLKNHRFELNDLCSIFLGKKGKLFYTVSLVFWLIGIAWSYSAVVGTTLSMMIPLKSITKGDKCIVDTDFSTNCNTLYLVWIGIFSLIILPISCLDVVEQKFLQIFLCIWRFFACFIMIITVLVGVYTHRFNKASFDTKPYIQRPIYFRLSGFGILFGTAIFSQCLHTCITIIGEPLRDKKNLKKLFTSTFSTTFIIYTIVGIVCSLYFGKDTKSVISLNWTEYSWEDRDPLVIEQIIKYIVTLFPVLDILSIFPLNTIVLAYGLQNLFFPQTVDKKDRRSKTIKILFRFFSGLIPILGSLIIKELPIIIVTDSIFGTCIAFLIPVLLQLKSKKACKVVFNKEDTPYSGWMSKNNISKALFVFGITGGIGSLVFSFIQKYG</sequence>
<evidence type="ECO:0000256" key="6">
    <source>
        <dbReference type="SAM" id="Phobius"/>
    </source>
</evidence>
<name>A0AAV7YV93_9EUKA</name>
<evidence type="ECO:0000313" key="8">
    <source>
        <dbReference type="EMBL" id="KAJ3433424.1"/>
    </source>
</evidence>